<dbReference type="GO" id="GO:0070181">
    <property type="term" value="F:small ribosomal subunit rRNA binding"/>
    <property type="evidence" value="ECO:0007669"/>
    <property type="project" value="UniProtKB-UniRule"/>
</dbReference>
<feature type="domain" description="Era-type G" evidence="11">
    <location>
        <begin position="2"/>
        <end position="168"/>
    </location>
</feature>
<proteinExistence type="inferred from homology"/>
<keyword evidence="6 7" id="KW-0342">GTP-binding</keyword>
<dbReference type="Pfam" id="PF07650">
    <property type="entry name" value="KH_2"/>
    <property type="match status" value="1"/>
</dbReference>
<keyword evidence="7" id="KW-0699">rRNA-binding</keyword>
<evidence type="ECO:0000256" key="4">
    <source>
        <dbReference type="ARBA" id="ARBA00022741"/>
    </source>
</evidence>
<dbReference type="GO" id="GO:0043024">
    <property type="term" value="F:ribosomal small subunit binding"/>
    <property type="evidence" value="ECO:0007669"/>
    <property type="project" value="TreeGrafter"/>
</dbReference>
<keyword evidence="7" id="KW-0472">Membrane</keyword>
<evidence type="ECO:0000256" key="1">
    <source>
        <dbReference type="ARBA" id="ARBA00007921"/>
    </source>
</evidence>
<evidence type="ECO:0000256" key="9">
    <source>
        <dbReference type="RuleBase" id="RU003761"/>
    </source>
</evidence>
<keyword evidence="7" id="KW-1003">Cell membrane</keyword>
<comment type="similarity">
    <text evidence="1 7 8 9">Belongs to the TRAFAC class TrmE-Era-EngA-EngB-Septin-like GTPase superfamily. Era GTPase family.</text>
</comment>
<feature type="binding site" evidence="7">
    <location>
        <begin position="10"/>
        <end position="17"/>
    </location>
    <ligand>
        <name>GTP</name>
        <dbReference type="ChEBI" id="CHEBI:37565"/>
    </ligand>
</feature>
<evidence type="ECO:0000256" key="6">
    <source>
        <dbReference type="ARBA" id="ARBA00023134"/>
    </source>
</evidence>
<comment type="subunit">
    <text evidence="7">Monomer.</text>
</comment>
<dbReference type="NCBIfam" id="TIGR00436">
    <property type="entry name" value="era"/>
    <property type="match status" value="1"/>
</dbReference>
<evidence type="ECO:0000313" key="13">
    <source>
        <dbReference type="Proteomes" id="UP000321533"/>
    </source>
</evidence>
<dbReference type="GO" id="GO:0000028">
    <property type="term" value="P:ribosomal small subunit assembly"/>
    <property type="evidence" value="ECO:0007669"/>
    <property type="project" value="TreeGrafter"/>
</dbReference>
<dbReference type="SUPFAM" id="SSF52540">
    <property type="entry name" value="P-loop containing nucleoside triphosphate hydrolases"/>
    <property type="match status" value="1"/>
</dbReference>
<dbReference type="AlphaFoldDB" id="A0A5B8V5Q1"/>
<keyword evidence="13" id="KW-1185">Reference proteome</keyword>
<evidence type="ECO:0000256" key="3">
    <source>
        <dbReference type="ARBA" id="ARBA00022517"/>
    </source>
</evidence>
<dbReference type="InterPro" id="IPR004044">
    <property type="entry name" value="KH_dom_type_2"/>
</dbReference>
<dbReference type="InterPro" id="IPR009019">
    <property type="entry name" value="KH_sf_prok-type"/>
</dbReference>
<dbReference type="GO" id="GO:0005525">
    <property type="term" value="F:GTP binding"/>
    <property type="evidence" value="ECO:0007669"/>
    <property type="project" value="UniProtKB-UniRule"/>
</dbReference>
<dbReference type="HAMAP" id="MF_00367">
    <property type="entry name" value="GTPase_Era"/>
    <property type="match status" value="1"/>
</dbReference>
<dbReference type="KEGG" id="pgin:FRZ67_03480"/>
<evidence type="ECO:0000259" key="10">
    <source>
        <dbReference type="PROSITE" id="PS50823"/>
    </source>
</evidence>
<reference evidence="12 13" key="1">
    <citation type="journal article" date="2016" name="Int. J. Syst. Evol. Microbiol.">
        <title>Panacibacter ginsenosidivorans gen. nov., sp. nov., with ginsenoside converting activity isolated from soil of a ginseng field.</title>
        <authorList>
            <person name="Siddiqi M.Z."/>
            <person name="Muhammad Shafi S."/>
            <person name="Choi K.D."/>
            <person name="Im W.T."/>
        </authorList>
    </citation>
    <scope>NUCLEOTIDE SEQUENCE [LARGE SCALE GENOMIC DNA]</scope>
    <source>
        <strain evidence="12 13">Gsoil1550</strain>
    </source>
</reference>
<name>A0A5B8V5Q1_9BACT</name>
<dbReference type="SUPFAM" id="SSF54814">
    <property type="entry name" value="Prokaryotic type KH domain (KH-domain type II)"/>
    <property type="match status" value="1"/>
</dbReference>
<protein>
    <recommendedName>
        <fullName evidence="2 7">GTPase Era</fullName>
    </recommendedName>
</protein>
<feature type="region of interest" description="G2" evidence="8">
    <location>
        <begin position="36"/>
        <end position="40"/>
    </location>
</feature>
<evidence type="ECO:0000256" key="8">
    <source>
        <dbReference type="PROSITE-ProRule" id="PRU01050"/>
    </source>
</evidence>
<dbReference type="NCBIfam" id="TIGR00231">
    <property type="entry name" value="small_GTP"/>
    <property type="match status" value="1"/>
</dbReference>
<dbReference type="Pfam" id="PF01926">
    <property type="entry name" value="MMR_HSR1"/>
    <property type="match status" value="1"/>
</dbReference>
<dbReference type="PROSITE" id="PS51713">
    <property type="entry name" value="G_ERA"/>
    <property type="match status" value="1"/>
</dbReference>
<feature type="region of interest" description="G3" evidence="8">
    <location>
        <begin position="58"/>
        <end position="61"/>
    </location>
</feature>
<dbReference type="CDD" id="cd22534">
    <property type="entry name" value="KH-II_Era"/>
    <property type="match status" value="1"/>
</dbReference>
<keyword evidence="7" id="KW-0963">Cytoplasm</keyword>
<dbReference type="OrthoDB" id="9805918at2"/>
<dbReference type="PRINTS" id="PR00326">
    <property type="entry name" value="GTP1OBG"/>
</dbReference>
<feature type="region of interest" description="G5" evidence="8">
    <location>
        <begin position="147"/>
        <end position="149"/>
    </location>
</feature>
<dbReference type="Gene3D" id="3.40.50.300">
    <property type="entry name" value="P-loop containing nucleotide triphosphate hydrolases"/>
    <property type="match status" value="1"/>
</dbReference>
<comment type="subcellular location">
    <subcellularLocation>
        <location evidence="7">Cytoplasm</location>
    </subcellularLocation>
    <subcellularLocation>
        <location evidence="7">Cell membrane</location>
        <topology evidence="7">Peripheral membrane protein</topology>
    </subcellularLocation>
</comment>
<sequence length="289" mass="32943">MKAGFVNIFGKPNAGKSTLLNALLGEKLAIVSPKVQTTRHRIKGFVTEPGKYQIIFSDTPGIIEPRYKLQEKMMQSVKSALEDADVALLLVDTTEGVEENNNLFTSLKLKVPAIVVLNKVDKIGEKRITAAENFYSQQPYCKKLVKISALKNDNIQELINAILEFLPEGEPFYPEDDMTDLPTKFFVGEMVREKIFELFGDEIPYHTAVMVNEFKEKETLVKIQADIIVQRESQKGILLGEGGKMIKQIGTLARQDIEKFLQQKVFLQLFVKVRPKWRDNEMHLKEYGY</sequence>
<dbReference type="EMBL" id="CP042435">
    <property type="protein sequence ID" value="QEC66405.1"/>
    <property type="molecule type" value="Genomic_DNA"/>
</dbReference>
<dbReference type="Gene3D" id="3.30.300.20">
    <property type="match status" value="1"/>
</dbReference>
<feature type="binding site" evidence="7">
    <location>
        <begin position="58"/>
        <end position="62"/>
    </location>
    <ligand>
        <name>GTP</name>
        <dbReference type="ChEBI" id="CHEBI:37565"/>
    </ligand>
</feature>
<dbReference type="PANTHER" id="PTHR42698:SF1">
    <property type="entry name" value="GTPASE ERA, MITOCHONDRIAL"/>
    <property type="match status" value="1"/>
</dbReference>
<keyword evidence="4 7" id="KW-0547">Nucleotide-binding</keyword>
<dbReference type="Proteomes" id="UP000321533">
    <property type="component" value="Chromosome"/>
</dbReference>
<evidence type="ECO:0000259" key="11">
    <source>
        <dbReference type="PROSITE" id="PS51713"/>
    </source>
</evidence>
<keyword evidence="5 7" id="KW-0694">RNA-binding</keyword>
<dbReference type="NCBIfam" id="NF000908">
    <property type="entry name" value="PRK00089.1"/>
    <property type="match status" value="1"/>
</dbReference>
<dbReference type="InterPro" id="IPR027417">
    <property type="entry name" value="P-loop_NTPase"/>
</dbReference>
<comment type="function">
    <text evidence="7">An essential GTPase that binds both GDP and GTP, with rapid nucleotide exchange. Plays a role in 16S rRNA processing and 30S ribosomal subunit biogenesis and possibly also in cell cycle regulation and energy metabolism.</text>
</comment>
<feature type="region of interest" description="G4" evidence="8">
    <location>
        <begin position="118"/>
        <end position="121"/>
    </location>
</feature>
<dbReference type="PANTHER" id="PTHR42698">
    <property type="entry name" value="GTPASE ERA"/>
    <property type="match status" value="1"/>
</dbReference>
<dbReference type="RefSeq" id="WP_147188205.1">
    <property type="nucleotide sequence ID" value="NZ_CP042435.1"/>
</dbReference>
<evidence type="ECO:0000256" key="2">
    <source>
        <dbReference type="ARBA" id="ARBA00020484"/>
    </source>
</evidence>
<feature type="binding site" evidence="7">
    <location>
        <begin position="118"/>
        <end position="121"/>
    </location>
    <ligand>
        <name>GTP</name>
        <dbReference type="ChEBI" id="CHEBI:37565"/>
    </ligand>
</feature>
<organism evidence="12 13">
    <name type="scientific">Panacibacter ginsenosidivorans</name>
    <dbReference type="NCBI Taxonomy" id="1813871"/>
    <lineage>
        <taxon>Bacteria</taxon>
        <taxon>Pseudomonadati</taxon>
        <taxon>Bacteroidota</taxon>
        <taxon>Chitinophagia</taxon>
        <taxon>Chitinophagales</taxon>
        <taxon>Chitinophagaceae</taxon>
        <taxon>Panacibacter</taxon>
    </lineage>
</organism>
<dbReference type="FunFam" id="3.30.300.20:FF:000003">
    <property type="entry name" value="GTPase Era"/>
    <property type="match status" value="1"/>
</dbReference>
<feature type="region of interest" description="G1" evidence="8">
    <location>
        <begin position="10"/>
        <end position="17"/>
    </location>
</feature>
<dbReference type="InterPro" id="IPR030388">
    <property type="entry name" value="G_ERA_dom"/>
</dbReference>
<evidence type="ECO:0000256" key="7">
    <source>
        <dbReference type="HAMAP-Rule" id="MF_00367"/>
    </source>
</evidence>
<keyword evidence="3 7" id="KW-0690">Ribosome biogenesis</keyword>
<gene>
    <name evidence="7" type="primary">era</name>
    <name evidence="12" type="ORF">FRZ67_03480</name>
</gene>
<evidence type="ECO:0000313" key="12">
    <source>
        <dbReference type="EMBL" id="QEC66405.1"/>
    </source>
</evidence>
<accession>A0A5B8V5Q1</accession>
<dbReference type="GO" id="GO:0003924">
    <property type="term" value="F:GTPase activity"/>
    <property type="evidence" value="ECO:0007669"/>
    <property type="project" value="UniProtKB-UniRule"/>
</dbReference>
<dbReference type="InterPro" id="IPR005662">
    <property type="entry name" value="GTPase_Era-like"/>
</dbReference>
<dbReference type="GO" id="GO:0005886">
    <property type="term" value="C:plasma membrane"/>
    <property type="evidence" value="ECO:0007669"/>
    <property type="project" value="UniProtKB-SubCell"/>
</dbReference>
<feature type="domain" description="KH type-2" evidence="10">
    <location>
        <begin position="191"/>
        <end position="275"/>
    </location>
</feature>
<dbReference type="CDD" id="cd04163">
    <property type="entry name" value="Era"/>
    <property type="match status" value="1"/>
</dbReference>
<evidence type="ECO:0000256" key="5">
    <source>
        <dbReference type="ARBA" id="ARBA00022884"/>
    </source>
</evidence>
<dbReference type="GO" id="GO:0005829">
    <property type="term" value="C:cytosol"/>
    <property type="evidence" value="ECO:0007669"/>
    <property type="project" value="TreeGrafter"/>
</dbReference>
<dbReference type="InterPro" id="IPR015946">
    <property type="entry name" value="KH_dom-like_a/b"/>
</dbReference>
<dbReference type="PROSITE" id="PS50823">
    <property type="entry name" value="KH_TYPE_2"/>
    <property type="match status" value="1"/>
</dbReference>
<dbReference type="InterPro" id="IPR005225">
    <property type="entry name" value="Small_GTP-bd"/>
</dbReference>
<dbReference type="InterPro" id="IPR006073">
    <property type="entry name" value="GTP-bd"/>
</dbReference>